<dbReference type="Proteomes" id="UP000053615">
    <property type="component" value="Unassembled WGS sequence"/>
</dbReference>
<name>A0A091KAM0_COLST</name>
<proteinExistence type="predicted"/>
<dbReference type="EMBL" id="KK552040">
    <property type="protein sequence ID" value="KFP34050.1"/>
    <property type="molecule type" value="Genomic_DNA"/>
</dbReference>
<feature type="non-terminal residue" evidence="1">
    <location>
        <position position="76"/>
    </location>
</feature>
<reference evidence="1 2" key="1">
    <citation type="submission" date="2014-04" db="EMBL/GenBank/DDBJ databases">
        <title>Genome evolution of avian class.</title>
        <authorList>
            <person name="Zhang G."/>
            <person name="Li C."/>
        </authorList>
    </citation>
    <scope>NUCLEOTIDE SEQUENCE [LARGE SCALE GENOMIC DNA]</scope>
    <source>
        <strain evidence="1">BGI_N325</strain>
    </source>
</reference>
<organism evidence="1 2">
    <name type="scientific">Colius striatus</name>
    <name type="common">Speckled mousebird</name>
    <dbReference type="NCBI Taxonomy" id="57412"/>
    <lineage>
        <taxon>Eukaryota</taxon>
        <taxon>Metazoa</taxon>
        <taxon>Chordata</taxon>
        <taxon>Craniata</taxon>
        <taxon>Vertebrata</taxon>
        <taxon>Euteleostomi</taxon>
        <taxon>Archelosauria</taxon>
        <taxon>Archosauria</taxon>
        <taxon>Dinosauria</taxon>
        <taxon>Saurischia</taxon>
        <taxon>Theropoda</taxon>
        <taxon>Coelurosauria</taxon>
        <taxon>Aves</taxon>
        <taxon>Neognathae</taxon>
        <taxon>Neoaves</taxon>
        <taxon>Telluraves</taxon>
        <taxon>Coraciimorphae</taxon>
        <taxon>Coliiformes</taxon>
        <taxon>Coliidae</taxon>
        <taxon>Colius</taxon>
    </lineage>
</organism>
<feature type="non-terminal residue" evidence="1">
    <location>
        <position position="1"/>
    </location>
</feature>
<evidence type="ECO:0000313" key="2">
    <source>
        <dbReference type="Proteomes" id="UP000053615"/>
    </source>
</evidence>
<keyword evidence="2" id="KW-1185">Reference proteome</keyword>
<dbReference type="AlphaFoldDB" id="A0A091KAM0"/>
<sequence length="76" mass="8522">GGISENDIKTFATATTVSFNWTAMIKEFSVSLSLNDTSQIIKKPNGFFVWNNLTPATLYAFKFLFEQLHLESVNVS</sequence>
<gene>
    <name evidence="1" type="ORF">N325_11250</name>
</gene>
<evidence type="ECO:0000313" key="1">
    <source>
        <dbReference type="EMBL" id="KFP34050.1"/>
    </source>
</evidence>
<accession>A0A091KAM0</accession>
<protein>
    <submittedName>
        <fullName evidence="1">Uncharacterized protein</fullName>
    </submittedName>
</protein>